<dbReference type="Gene3D" id="3.20.20.210">
    <property type="match status" value="1"/>
</dbReference>
<evidence type="ECO:0000313" key="3">
    <source>
        <dbReference type="Proteomes" id="UP000706172"/>
    </source>
</evidence>
<sequence length="353" mass="38848">MSPVSTTSMQRVLTTLGHREPDRVPFFLLLTLHGAKELGLSIKTYFSTPEHVVEGQMRLLAKYRHDCLYSFFYAPVEIEAFGGEVMFVDDGPPNSGEPVIKTHQDIRNLTVPDVENTPCLARVLAATRGLRDRVRDQVPIIGVVMSPFSLPVMQMGFDRYLDLMFEQPDLFSHLMKINQAFCVQWANAQLAAGATAICYFDPVSSTTITTRKMYLKTGFEVACQTLAQINGPTATHMASGRCLPILQDIADTGTAAVGVSCLEDIRAVKAACKNKLTVMGNLNGIEMRRWSVEQAENHVKDLIAKAGAGGGFILSDNHGEIPFQVPDEVLMAISDSVHRWGKYPLPTDVSGKE</sequence>
<reference evidence="2" key="1">
    <citation type="submission" date="2020-07" db="EMBL/GenBank/DDBJ databases">
        <title>Severe corrosion of carbon steel in oil field produced water can be linked to methanogenic archaea containing a special type of NiFe hydrogenase.</title>
        <authorList>
            <person name="Lahme S."/>
            <person name="Mand J."/>
            <person name="Longwell J."/>
            <person name="Smith R."/>
            <person name="Enning D."/>
        </authorList>
    </citation>
    <scope>NUCLEOTIDE SEQUENCE</scope>
    <source>
        <strain evidence="2">MIC098Bin6</strain>
    </source>
</reference>
<dbReference type="InterPro" id="IPR038071">
    <property type="entry name" value="UROD/MetE-like_sf"/>
</dbReference>
<dbReference type="PANTHER" id="PTHR47099">
    <property type="entry name" value="METHYLCOBAMIDE:COM METHYLTRANSFERASE MTBA"/>
    <property type="match status" value="1"/>
</dbReference>
<dbReference type="Proteomes" id="UP000706172">
    <property type="component" value="Unassembled WGS sequence"/>
</dbReference>
<evidence type="ECO:0000259" key="1">
    <source>
        <dbReference type="Pfam" id="PF01208"/>
    </source>
</evidence>
<dbReference type="Pfam" id="PF01208">
    <property type="entry name" value="URO-D"/>
    <property type="match status" value="1"/>
</dbReference>
<protein>
    <submittedName>
        <fullName evidence="2">Uroporphyrinogen decarboxylase family protein</fullName>
    </submittedName>
</protein>
<dbReference type="EMBL" id="JACCQK010000294">
    <property type="protein sequence ID" value="MBG0779369.1"/>
    <property type="molecule type" value="Genomic_DNA"/>
</dbReference>
<feature type="domain" description="Uroporphyrinogen decarboxylase (URO-D)" evidence="1">
    <location>
        <begin position="7"/>
        <end position="340"/>
    </location>
</feature>
<proteinExistence type="predicted"/>
<evidence type="ECO:0000313" key="2">
    <source>
        <dbReference type="EMBL" id="MBG0779369.1"/>
    </source>
</evidence>
<comment type="caution">
    <text evidence="2">The sequence shown here is derived from an EMBL/GenBank/DDBJ whole genome shotgun (WGS) entry which is preliminary data.</text>
</comment>
<accession>A0A931CXS4</accession>
<dbReference type="InterPro" id="IPR000257">
    <property type="entry name" value="Uroporphyrinogen_deCOase"/>
</dbReference>
<dbReference type="PANTHER" id="PTHR47099:SF1">
    <property type="entry name" value="METHYLCOBAMIDE:COM METHYLTRANSFERASE MTBA"/>
    <property type="match status" value="1"/>
</dbReference>
<dbReference type="CDD" id="cd03465">
    <property type="entry name" value="URO-D_like"/>
    <property type="match status" value="1"/>
</dbReference>
<gene>
    <name evidence="2" type="ORF">H0S81_05525</name>
</gene>
<name>A0A931CXS4_9BACT</name>
<dbReference type="SUPFAM" id="SSF51726">
    <property type="entry name" value="UROD/MetE-like"/>
    <property type="match status" value="1"/>
</dbReference>
<organism evidence="2 3">
    <name type="scientific">Desulfotignum balticum</name>
    <dbReference type="NCBI Taxonomy" id="115781"/>
    <lineage>
        <taxon>Bacteria</taxon>
        <taxon>Pseudomonadati</taxon>
        <taxon>Thermodesulfobacteriota</taxon>
        <taxon>Desulfobacteria</taxon>
        <taxon>Desulfobacterales</taxon>
        <taxon>Desulfobacteraceae</taxon>
        <taxon>Desulfotignum</taxon>
    </lineage>
</organism>
<dbReference type="InterPro" id="IPR052024">
    <property type="entry name" value="Methanogen_methyltrans"/>
</dbReference>
<dbReference type="GO" id="GO:0004853">
    <property type="term" value="F:uroporphyrinogen decarboxylase activity"/>
    <property type="evidence" value="ECO:0007669"/>
    <property type="project" value="InterPro"/>
</dbReference>
<dbReference type="GO" id="GO:0006779">
    <property type="term" value="P:porphyrin-containing compound biosynthetic process"/>
    <property type="evidence" value="ECO:0007669"/>
    <property type="project" value="InterPro"/>
</dbReference>
<dbReference type="AlphaFoldDB" id="A0A931CXS4"/>